<organism evidence="2 3">
    <name type="scientific">Phytophthora citrophthora</name>
    <dbReference type="NCBI Taxonomy" id="4793"/>
    <lineage>
        <taxon>Eukaryota</taxon>
        <taxon>Sar</taxon>
        <taxon>Stramenopiles</taxon>
        <taxon>Oomycota</taxon>
        <taxon>Peronosporomycetes</taxon>
        <taxon>Peronosporales</taxon>
        <taxon>Peronosporaceae</taxon>
        <taxon>Phytophthora</taxon>
    </lineage>
</organism>
<evidence type="ECO:0000256" key="1">
    <source>
        <dbReference type="SAM" id="MobiDB-lite"/>
    </source>
</evidence>
<name>A0AAD9GCK5_9STRA</name>
<sequence length="105" mass="11419">MENDQAEPTLTSIQSEMDIDISATDHLLSDVDTLLDDVITPCAQACSSMPTLFSDMDYARLIGASDESSVSDDSNEPTPSSTLSIRTPTLDEENPRKNPLTRAKK</sequence>
<comment type="caution">
    <text evidence="2">The sequence shown here is derived from an EMBL/GenBank/DDBJ whole genome shotgun (WGS) entry which is preliminary data.</text>
</comment>
<feature type="compositionally biased region" description="Polar residues" evidence="1">
    <location>
        <begin position="76"/>
        <end position="87"/>
    </location>
</feature>
<dbReference type="Proteomes" id="UP001259832">
    <property type="component" value="Unassembled WGS sequence"/>
</dbReference>
<evidence type="ECO:0000313" key="2">
    <source>
        <dbReference type="EMBL" id="KAK1935820.1"/>
    </source>
</evidence>
<reference evidence="2" key="1">
    <citation type="submission" date="2023-08" db="EMBL/GenBank/DDBJ databases">
        <title>Reference Genome Resource for the Citrus Pathogen Phytophthora citrophthora.</title>
        <authorList>
            <person name="Moller H."/>
            <person name="Coetzee B."/>
            <person name="Rose L.J."/>
            <person name="Van Niekerk J.M."/>
        </authorList>
    </citation>
    <scope>NUCLEOTIDE SEQUENCE</scope>
    <source>
        <strain evidence="2">STE-U-9442</strain>
    </source>
</reference>
<accession>A0AAD9GCK5</accession>
<dbReference type="AlphaFoldDB" id="A0AAD9GCK5"/>
<keyword evidence="3" id="KW-1185">Reference proteome</keyword>
<proteinExistence type="predicted"/>
<feature type="region of interest" description="Disordered" evidence="1">
    <location>
        <begin position="64"/>
        <end position="105"/>
    </location>
</feature>
<gene>
    <name evidence="2" type="ORF">P3T76_010514</name>
</gene>
<dbReference type="EMBL" id="JASMQC010000022">
    <property type="protein sequence ID" value="KAK1935820.1"/>
    <property type="molecule type" value="Genomic_DNA"/>
</dbReference>
<protein>
    <submittedName>
        <fullName evidence="2">Uncharacterized protein</fullName>
    </submittedName>
</protein>
<evidence type="ECO:0000313" key="3">
    <source>
        <dbReference type="Proteomes" id="UP001259832"/>
    </source>
</evidence>